<dbReference type="PANTHER" id="PTHR15272">
    <property type="entry name" value="CHROMATIN ASSEMBLY FACTOR 1 SUBUNIT A CAF-1 SUBUNIT A"/>
    <property type="match status" value="1"/>
</dbReference>
<evidence type="ECO:0000313" key="7">
    <source>
        <dbReference type="EMBL" id="OAX36600.1"/>
    </source>
</evidence>
<gene>
    <name evidence="7" type="ORF">K503DRAFT_867463</name>
</gene>
<feature type="compositionally biased region" description="Acidic residues" evidence="5">
    <location>
        <begin position="518"/>
        <end position="564"/>
    </location>
</feature>
<organism evidence="7 8">
    <name type="scientific">Rhizopogon vinicolor AM-OR11-026</name>
    <dbReference type="NCBI Taxonomy" id="1314800"/>
    <lineage>
        <taxon>Eukaryota</taxon>
        <taxon>Fungi</taxon>
        <taxon>Dikarya</taxon>
        <taxon>Basidiomycota</taxon>
        <taxon>Agaricomycotina</taxon>
        <taxon>Agaricomycetes</taxon>
        <taxon>Agaricomycetidae</taxon>
        <taxon>Boletales</taxon>
        <taxon>Suillineae</taxon>
        <taxon>Rhizopogonaceae</taxon>
        <taxon>Rhizopogon</taxon>
    </lineage>
</organism>
<name>A0A1B7MVI0_9AGAM</name>
<comment type="subcellular location">
    <subcellularLocation>
        <location evidence="1">Nucleus</location>
    </subcellularLocation>
</comment>
<protein>
    <recommendedName>
        <fullName evidence="6">Chromatin assembly factor 1 subunit A dimerization domain-containing protein</fullName>
    </recommendedName>
</protein>
<reference evidence="7 8" key="1">
    <citation type="submission" date="2016-06" db="EMBL/GenBank/DDBJ databases">
        <title>Comparative genomics of the ectomycorrhizal sister species Rhizopogon vinicolor and Rhizopogon vesiculosus (Basidiomycota: Boletales) reveals a divergence of the mating type B locus.</title>
        <authorList>
            <consortium name="DOE Joint Genome Institute"/>
            <person name="Mujic A.B."/>
            <person name="Kuo A."/>
            <person name="Tritt A."/>
            <person name="Lipzen A."/>
            <person name="Chen C."/>
            <person name="Johnson J."/>
            <person name="Sharma A."/>
            <person name="Barry K."/>
            <person name="Grigoriev I.V."/>
            <person name="Spatafora J.W."/>
        </authorList>
    </citation>
    <scope>NUCLEOTIDE SEQUENCE [LARGE SCALE GENOMIC DNA]</scope>
    <source>
        <strain evidence="7 8">AM-OR11-026</strain>
    </source>
</reference>
<dbReference type="STRING" id="1314800.A0A1B7MVI0"/>
<dbReference type="OrthoDB" id="440676at2759"/>
<dbReference type="GO" id="GO:0005634">
    <property type="term" value="C:nucleus"/>
    <property type="evidence" value="ECO:0007669"/>
    <property type="project" value="UniProtKB-SubCell"/>
</dbReference>
<evidence type="ECO:0000256" key="4">
    <source>
        <dbReference type="ARBA" id="ARBA00023242"/>
    </source>
</evidence>
<feature type="compositionally biased region" description="Basic and acidic residues" evidence="5">
    <location>
        <begin position="267"/>
        <end position="302"/>
    </location>
</feature>
<dbReference type="Proteomes" id="UP000092154">
    <property type="component" value="Unassembled WGS sequence"/>
</dbReference>
<feature type="compositionally biased region" description="Polar residues" evidence="5">
    <location>
        <begin position="214"/>
        <end position="227"/>
    </location>
</feature>
<evidence type="ECO:0000256" key="1">
    <source>
        <dbReference type="ARBA" id="ARBA00004123"/>
    </source>
</evidence>
<dbReference type="Pfam" id="PF12253">
    <property type="entry name" value="CAF1A_dimeriz"/>
    <property type="match status" value="1"/>
</dbReference>
<feature type="region of interest" description="Disordered" evidence="5">
    <location>
        <begin position="517"/>
        <end position="576"/>
    </location>
</feature>
<dbReference type="InParanoid" id="A0A1B7MVI0"/>
<evidence type="ECO:0000313" key="8">
    <source>
        <dbReference type="Proteomes" id="UP000092154"/>
    </source>
</evidence>
<keyword evidence="4" id="KW-0539">Nucleus</keyword>
<evidence type="ECO:0000256" key="2">
    <source>
        <dbReference type="ARBA" id="ARBA00022763"/>
    </source>
</evidence>
<evidence type="ECO:0000259" key="6">
    <source>
        <dbReference type="Pfam" id="PF12253"/>
    </source>
</evidence>
<dbReference type="AlphaFoldDB" id="A0A1B7MVI0"/>
<proteinExistence type="predicted"/>
<dbReference type="InterPro" id="IPR022043">
    <property type="entry name" value="CAF1A_DD"/>
</dbReference>
<feature type="domain" description="Chromatin assembly factor 1 subunit A dimerization" evidence="6">
    <location>
        <begin position="476"/>
        <end position="548"/>
    </location>
</feature>
<keyword evidence="8" id="KW-1185">Reference proteome</keyword>
<accession>A0A1B7MVI0</accession>
<dbReference type="GO" id="GO:0006334">
    <property type="term" value="P:nucleosome assembly"/>
    <property type="evidence" value="ECO:0007669"/>
    <property type="project" value="TreeGrafter"/>
</dbReference>
<evidence type="ECO:0000256" key="3">
    <source>
        <dbReference type="ARBA" id="ARBA00023204"/>
    </source>
</evidence>
<keyword evidence="2" id="KW-0227">DNA damage</keyword>
<feature type="region of interest" description="Disordered" evidence="5">
    <location>
        <begin position="196"/>
        <end position="334"/>
    </location>
</feature>
<evidence type="ECO:0000256" key="5">
    <source>
        <dbReference type="SAM" id="MobiDB-lite"/>
    </source>
</evidence>
<dbReference type="GO" id="GO:0006281">
    <property type="term" value="P:DNA repair"/>
    <property type="evidence" value="ECO:0007669"/>
    <property type="project" value="UniProtKB-KW"/>
</dbReference>
<dbReference type="EMBL" id="KV448405">
    <property type="protein sequence ID" value="OAX36600.1"/>
    <property type="molecule type" value="Genomic_DNA"/>
</dbReference>
<keyword evidence="3" id="KW-0234">DNA repair</keyword>
<dbReference type="PANTHER" id="PTHR15272:SF0">
    <property type="entry name" value="CHROMATIN ASSEMBLY FACTOR 1 SUBUNIT A"/>
    <property type="match status" value="1"/>
</dbReference>
<sequence>MADSVNKDSSNASTSATKKPLAELKNGKVIFKQKPISFEKSSEAMQEIVKFREMIEQRIERQDPPLTAIPDDHRSLVVKLAQESDKGVIPLAKHIRSEILPSFDEEDNSRRERITAALPLPVVEHAIQSLMVRTNYGLDGPLGYKLPSIVCVWRWEVRDAYRYWLPRSAREKAETRIAERIQAKADLRTVFESLPQDEQDAILDPKGTNKLPPKNTNKPGPSSNATAGLTDGAERKVSPSLRDPVVSTDERENVDSENATPKGRQSKSADLEKAAKAKEKEEKRTARAERDKKQKETQDKSRSIMANFFGKAKAPPRQSPSKVRNPACGTSSSESEFQKTFKPFVLKKGAEIAPINWFLKSRQRPSGKQRSGFSHADAIVIDAGQTEAADVSVDITSAFDFAEANALERLEDIVRSLRPLRLTQPRDRSKFSFKCFSARNARDIFSQLNDAEIAGDTSQVRHLLNILRDRKMLPAKVLIFHEDARPGYYGSWTRNSRIVGPRLPFARDLLARDYGYDSGEEWEDEGPGDADNVDDDEDEEVEGDDADSDADSWLVDDDEVEESVPDDRDLSPSLLDIPLPSHKRKAISPSLPDISYSASKRKAEAIEKQPEKKRKVVVPLVPYTKGPLWESIIGNCKYDPFKPYRIQLFNDTPYPIDPFTFVSVAVEEGQRANSQPKFAVPSLPNRLSGNSIAESSAAVAQTPGNKRTATALAPRTTFPDAHVPLLLDKITSLATANLTFIVESIHQELRPHKVKKNAIEAKVREVAEKSKEQKIWVVTSECPKA</sequence>
<dbReference type="GO" id="GO:0033186">
    <property type="term" value="C:CAF-1 complex"/>
    <property type="evidence" value="ECO:0007669"/>
    <property type="project" value="TreeGrafter"/>
</dbReference>